<evidence type="ECO:0000256" key="5">
    <source>
        <dbReference type="ARBA" id="ARBA00022448"/>
    </source>
</evidence>
<keyword evidence="7 10" id="KW-0812">Transmembrane</keyword>
<evidence type="ECO:0000256" key="7">
    <source>
        <dbReference type="ARBA" id="ARBA00022692"/>
    </source>
</evidence>
<comment type="caution">
    <text evidence="11">The sequence shown here is derived from an EMBL/GenBank/DDBJ whole genome shotgun (WGS) entry which is preliminary data.</text>
</comment>
<evidence type="ECO:0000256" key="8">
    <source>
        <dbReference type="ARBA" id="ARBA00022989"/>
    </source>
</evidence>
<dbReference type="GO" id="GO:0034257">
    <property type="term" value="F:nicotinamide riboside transmembrane transporter activity"/>
    <property type="evidence" value="ECO:0007669"/>
    <property type="project" value="InterPro"/>
</dbReference>
<keyword evidence="9 10" id="KW-0472">Membrane</keyword>
<evidence type="ECO:0000256" key="9">
    <source>
        <dbReference type="ARBA" id="ARBA00023136"/>
    </source>
</evidence>
<dbReference type="Proteomes" id="UP000186931">
    <property type="component" value="Unassembled WGS sequence"/>
</dbReference>
<keyword evidence="5" id="KW-0813">Transport</keyword>
<evidence type="ECO:0000313" key="12">
    <source>
        <dbReference type="Proteomes" id="UP000186931"/>
    </source>
</evidence>
<dbReference type="RefSeq" id="WP_070155318.1">
    <property type="nucleotide sequence ID" value="NZ_MKQS01000024.1"/>
</dbReference>
<evidence type="ECO:0000256" key="1">
    <source>
        <dbReference type="ARBA" id="ARBA00002672"/>
    </source>
</evidence>
<comment type="subcellular location">
    <subcellularLocation>
        <location evidence="2">Cell membrane</location>
        <topology evidence="2">Multi-pass membrane protein</topology>
    </subcellularLocation>
</comment>
<dbReference type="EMBL" id="MKQS01000024">
    <property type="protein sequence ID" value="OFE42818.1"/>
    <property type="molecule type" value="Genomic_DNA"/>
</dbReference>
<evidence type="ECO:0000313" key="11">
    <source>
        <dbReference type="EMBL" id="OFE42818.1"/>
    </source>
</evidence>
<comment type="similarity">
    <text evidence="3">Belongs to the nicotinamide ribonucleoside (NR) uptake permease (TC 4.B.1) family.</text>
</comment>
<dbReference type="Pfam" id="PF04973">
    <property type="entry name" value="NMN_transporter"/>
    <property type="match status" value="1"/>
</dbReference>
<dbReference type="PANTHER" id="PTHR36122">
    <property type="entry name" value="NICOTINAMIDE RIBOSIDE TRANSPORTER PNUC"/>
    <property type="match status" value="1"/>
</dbReference>
<sequence>MSVLEIIAVLISVLGVTLTIKRHIACWVVNFIACLLYAYLFFEYQLYGETVLQTLFMGMAVYGFLQWKTAQQQKQHIVIQSLPLSKMWLQIALCSLLGLLFGLILKWWTQASLPLLDAQLAAMSLLATYWTSRKYLATWVLWIVVDLVYIGMFIYKELLLTAVLYAGFVVLAYLGWREWHKIRQQHAAHSAL</sequence>
<keyword evidence="8 10" id="KW-1133">Transmembrane helix</keyword>
<accession>A0A1E8E0B3</accession>
<dbReference type="STRING" id="202956.BJN41_12325"/>
<evidence type="ECO:0000256" key="10">
    <source>
        <dbReference type="SAM" id="Phobius"/>
    </source>
</evidence>
<name>A0A1E8E0B3_9GAMM</name>
<feature type="transmembrane region" description="Helical" evidence="10">
    <location>
        <begin position="158"/>
        <end position="176"/>
    </location>
</feature>
<keyword evidence="6" id="KW-1003">Cell membrane</keyword>
<feature type="transmembrane region" description="Helical" evidence="10">
    <location>
        <begin position="135"/>
        <end position="152"/>
    </location>
</feature>
<dbReference type="eggNOG" id="COG3201">
    <property type="taxonomic scope" value="Bacteria"/>
</dbReference>
<dbReference type="GO" id="GO:0005886">
    <property type="term" value="C:plasma membrane"/>
    <property type="evidence" value="ECO:0007669"/>
    <property type="project" value="UniProtKB-SubCell"/>
</dbReference>
<dbReference type="InterPro" id="IPR006419">
    <property type="entry name" value="NMN_transpt_PnuC"/>
</dbReference>
<organism evidence="11 12">
    <name type="scientific">Acinetobacter towneri</name>
    <dbReference type="NCBI Taxonomy" id="202956"/>
    <lineage>
        <taxon>Bacteria</taxon>
        <taxon>Pseudomonadati</taxon>
        <taxon>Pseudomonadota</taxon>
        <taxon>Gammaproteobacteria</taxon>
        <taxon>Moraxellales</taxon>
        <taxon>Moraxellaceae</taxon>
        <taxon>Acinetobacter</taxon>
    </lineage>
</organism>
<feature type="transmembrane region" description="Helical" evidence="10">
    <location>
        <begin position="87"/>
        <end position="105"/>
    </location>
</feature>
<protein>
    <recommendedName>
        <fullName evidence="4">Nicotinamide riboside transporter PnuC</fullName>
    </recommendedName>
</protein>
<gene>
    <name evidence="11" type="ORF">BJN41_12325</name>
</gene>
<dbReference type="PANTHER" id="PTHR36122:SF2">
    <property type="entry name" value="NICOTINAMIDE RIBOSIDE TRANSPORTER PNUC"/>
    <property type="match status" value="1"/>
</dbReference>
<dbReference type="NCBIfam" id="TIGR01528">
    <property type="entry name" value="NMN_trans_PnuC"/>
    <property type="match status" value="1"/>
</dbReference>
<dbReference type="AlphaFoldDB" id="A0A1E8E0B3"/>
<reference evidence="11 12" key="1">
    <citation type="submission" date="2016-10" db="EMBL/GenBank/DDBJ databases">
        <title>Genome of airborne Acinetobacter sp. 5-2Ac02 in the hospital environment: Species near to Acinetobacter towneri.</title>
        <authorList>
            <person name="Barbosa B."/>
            <person name="Fernandez-Garcia L."/>
            <person name="Gato E."/>
            <person name="Leao R."/>
            <person name="Albano R."/>
            <person name="Fernandez B."/>
            <person name="Fernandez-Cuenca F."/>
            <person name="Marques E."/>
            <person name="Tomas M."/>
        </authorList>
    </citation>
    <scope>NUCLEOTIDE SEQUENCE [LARGE SCALE GENOMIC DNA]</scope>
    <source>
        <strain evidence="11 12">5-2Ac02</strain>
    </source>
</reference>
<feature type="transmembrane region" description="Helical" evidence="10">
    <location>
        <begin position="24"/>
        <end position="44"/>
    </location>
</feature>
<comment type="function">
    <text evidence="1">Required for nicotinamide riboside transport across the inner membrane.</text>
</comment>
<evidence type="ECO:0000256" key="6">
    <source>
        <dbReference type="ARBA" id="ARBA00022475"/>
    </source>
</evidence>
<evidence type="ECO:0000256" key="3">
    <source>
        <dbReference type="ARBA" id="ARBA00006669"/>
    </source>
</evidence>
<proteinExistence type="inferred from homology"/>
<evidence type="ECO:0000256" key="4">
    <source>
        <dbReference type="ARBA" id="ARBA00017522"/>
    </source>
</evidence>
<evidence type="ECO:0000256" key="2">
    <source>
        <dbReference type="ARBA" id="ARBA00004651"/>
    </source>
</evidence>